<evidence type="ECO:0000259" key="7">
    <source>
        <dbReference type="Pfam" id="PF00155"/>
    </source>
</evidence>
<dbReference type="PANTHER" id="PTHR43488:SF2">
    <property type="entry name" value="GLUTAMATE-PYRUVATE AMINOTRANSFERASE ALAA"/>
    <property type="match status" value="1"/>
</dbReference>
<evidence type="ECO:0000256" key="6">
    <source>
        <dbReference type="ARBA" id="ARBA00026106"/>
    </source>
</evidence>
<accession>A0A485CBR7</accession>
<name>A0A485CBR7_RAOPL</name>
<evidence type="ECO:0000313" key="9">
    <source>
        <dbReference type="Proteomes" id="UP000345637"/>
    </source>
</evidence>
<keyword evidence="3 8" id="KW-0032">Aminotransferase</keyword>
<dbReference type="InterPro" id="IPR015424">
    <property type="entry name" value="PyrdxlP-dep_Trfase"/>
</dbReference>
<dbReference type="GO" id="GO:0004021">
    <property type="term" value="F:L-alanine:2-oxoglutarate aminotransferase activity"/>
    <property type="evidence" value="ECO:0007669"/>
    <property type="project" value="UniProtKB-EC"/>
</dbReference>
<evidence type="ECO:0000256" key="3">
    <source>
        <dbReference type="ARBA" id="ARBA00022576"/>
    </source>
</evidence>
<protein>
    <recommendedName>
        <fullName evidence="6">alanine transaminase</fullName>
        <ecNumber evidence="6">2.6.1.2</ecNumber>
    </recommendedName>
</protein>
<dbReference type="EMBL" id="CAADJE010000025">
    <property type="protein sequence ID" value="VFS80249.1"/>
    <property type="molecule type" value="Genomic_DNA"/>
</dbReference>
<comment type="cofactor">
    <cofactor evidence="1">
        <name>pyridoxal 5'-phosphate</name>
        <dbReference type="ChEBI" id="CHEBI:597326"/>
    </cofactor>
</comment>
<dbReference type="Gene3D" id="3.40.640.10">
    <property type="entry name" value="Type I PLP-dependent aspartate aminotransferase-like (Major domain)"/>
    <property type="match status" value="1"/>
</dbReference>
<dbReference type="Proteomes" id="UP000345637">
    <property type="component" value="Unassembled WGS sequence"/>
</dbReference>
<organism evidence="8 9">
    <name type="scientific">Raoultella planticola</name>
    <name type="common">Klebsiella planticola</name>
    <dbReference type="NCBI Taxonomy" id="575"/>
    <lineage>
        <taxon>Bacteria</taxon>
        <taxon>Pseudomonadati</taxon>
        <taxon>Pseudomonadota</taxon>
        <taxon>Gammaproteobacteria</taxon>
        <taxon>Enterobacterales</taxon>
        <taxon>Enterobacteriaceae</taxon>
        <taxon>Klebsiella/Raoultella group</taxon>
        <taxon>Raoultella</taxon>
    </lineage>
</organism>
<dbReference type="EC" id="2.6.1.2" evidence="6"/>
<dbReference type="InterPro" id="IPR051926">
    <property type="entry name" value="Ala_Aminotransferase"/>
</dbReference>
<evidence type="ECO:0000256" key="4">
    <source>
        <dbReference type="ARBA" id="ARBA00022679"/>
    </source>
</evidence>
<reference evidence="8 9" key="1">
    <citation type="submission" date="2019-03" db="EMBL/GenBank/DDBJ databases">
        <authorList>
            <consortium name="Pathogen Informatics"/>
        </authorList>
    </citation>
    <scope>NUCLEOTIDE SEQUENCE [LARGE SCALE GENOMIC DNA]</scope>
    <source>
        <strain evidence="8 9">NCTC12998</strain>
    </source>
</reference>
<dbReference type="SUPFAM" id="SSF53383">
    <property type="entry name" value="PLP-dependent transferases"/>
    <property type="match status" value="1"/>
</dbReference>
<keyword evidence="5" id="KW-0663">Pyridoxal phosphate</keyword>
<comment type="similarity">
    <text evidence="2">Belongs to the class-I pyridoxal-phosphate-dependent aminotransferase family.</text>
</comment>
<evidence type="ECO:0000256" key="2">
    <source>
        <dbReference type="ARBA" id="ARBA00007441"/>
    </source>
</evidence>
<keyword evidence="4 8" id="KW-0808">Transferase</keyword>
<dbReference type="Pfam" id="PF00155">
    <property type="entry name" value="Aminotran_1_2"/>
    <property type="match status" value="1"/>
</dbReference>
<evidence type="ECO:0000256" key="5">
    <source>
        <dbReference type="ARBA" id="ARBA00022898"/>
    </source>
</evidence>
<dbReference type="Gene3D" id="3.90.1150.10">
    <property type="entry name" value="Aspartate Aminotransferase, domain 1"/>
    <property type="match status" value="1"/>
</dbReference>
<evidence type="ECO:0000256" key="1">
    <source>
        <dbReference type="ARBA" id="ARBA00001933"/>
    </source>
</evidence>
<proteinExistence type="inferred from homology"/>
<dbReference type="GO" id="GO:0030170">
    <property type="term" value="F:pyridoxal phosphate binding"/>
    <property type="evidence" value="ECO:0007669"/>
    <property type="project" value="InterPro"/>
</dbReference>
<dbReference type="InterPro" id="IPR015421">
    <property type="entry name" value="PyrdxlP-dep_Trfase_major"/>
</dbReference>
<dbReference type="InterPro" id="IPR015422">
    <property type="entry name" value="PyrdxlP-dep_Trfase_small"/>
</dbReference>
<evidence type="ECO:0000313" key="8">
    <source>
        <dbReference type="EMBL" id="VFS80249.1"/>
    </source>
</evidence>
<dbReference type="AlphaFoldDB" id="A0A485CBR7"/>
<dbReference type="InterPro" id="IPR004839">
    <property type="entry name" value="Aminotransferase_I/II_large"/>
</dbReference>
<dbReference type="PANTHER" id="PTHR43488">
    <property type="entry name" value="GLUTAMATE-PYRUVATE AMINOTRANSFERASE ALAA"/>
    <property type="match status" value="1"/>
</dbReference>
<gene>
    <name evidence="8" type="primary">aspC_4</name>
    <name evidence="8" type="ORF">NCTC12998_05470</name>
</gene>
<feature type="domain" description="Aminotransferase class I/classII large" evidence="7">
    <location>
        <begin position="34"/>
        <end position="130"/>
    </location>
</feature>
<sequence length="173" mass="18696">MSPIEKSSKLDNVCYDIRGPVLKEAKRLEEEGNKVLKLNIGNPAPFGFDAPDEILVDVIRNLPTAQGYCDSKGLYSARKAIMQHYQARGMRDVTVEDIYIGNGVSELIVQAMQALLNSGDEMLVPAPDYPLWTAAGLRSPAAKRCTICAMNLPTGSRTSTTSALKSPRAPAAS</sequence>